<evidence type="ECO:0000256" key="1">
    <source>
        <dbReference type="ARBA" id="ARBA00022603"/>
    </source>
</evidence>
<dbReference type="CDD" id="cd02440">
    <property type="entry name" value="AdoMet_MTases"/>
    <property type="match status" value="1"/>
</dbReference>
<evidence type="ECO:0000313" key="5">
    <source>
        <dbReference type="Proteomes" id="UP000611640"/>
    </source>
</evidence>
<name>A0A7R7DVV8_9ACTN</name>
<dbReference type="Pfam" id="PF13649">
    <property type="entry name" value="Methyltransf_25"/>
    <property type="match status" value="1"/>
</dbReference>
<dbReference type="PANTHER" id="PTHR43861">
    <property type="entry name" value="TRANS-ACONITATE 2-METHYLTRANSFERASE-RELATED"/>
    <property type="match status" value="1"/>
</dbReference>
<dbReference type="InterPro" id="IPR023149">
    <property type="entry name" value="Trans_acon_MeTrfase_C"/>
</dbReference>
<dbReference type="RefSeq" id="WP_203964651.1">
    <property type="nucleotide sequence ID" value="NZ_AP023355.1"/>
</dbReference>
<dbReference type="GO" id="GO:0032259">
    <property type="term" value="P:methylation"/>
    <property type="evidence" value="ECO:0007669"/>
    <property type="project" value="UniProtKB-KW"/>
</dbReference>
<proteinExistence type="predicted"/>
<evidence type="ECO:0000259" key="3">
    <source>
        <dbReference type="Pfam" id="PF13649"/>
    </source>
</evidence>
<accession>A0A7R7DVV8</accession>
<keyword evidence="1" id="KW-0489">Methyltransferase</keyword>
<dbReference type="InterPro" id="IPR029063">
    <property type="entry name" value="SAM-dependent_MTases_sf"/>
</dbReference>
<organism evidence="4 5">
    <name type="scientific">Actinocatenispora thailandica</name>
    <dbReference type="NCBI Taxonomy" id="227318"/>
    <lineage>
        <taxon>Bacteria</taxon>
        <taxon>Bacillati</taxon>
        <taxon>Actinomycetota</taxon>
        <taxon>Actinomycetes</taxon>
        <taxon>Micromonosporales</taxon>
        <taxon>Micromonosporaceae</taxon>
        <taxon>Actinocatenispora</taxon>
    </lineage>
</organism>
<dbReference type="SUPFAM" id="SSF53335">
    <property type="entry name" value="S-adenosyl-L-methionine-dependent methyltransferases"/>
    <property type="match status" value="1"/>
</dbReference>
<dbReference type="Gene3D" id="3.40.50.150">
    <property type="entry name" value="Vaccinia Virus protein VP39"/>
    <property type="match status" value="1"/>
</dbReference>
<sequence>MTSWDPDQYQRFADERARPFLDLLDRVPVRAPADVVDLGCGPGTMTATLTRRYPAARVLGIDSSPEMIAAAHPLGTERLRFRREDIAQWQPESVDLIVSNAALQWVPRHTELFGRWVAALRPGGALAFQVPAGGGGAVRQTIRTVTQRPAWRDRLATVAERPGPRTASPVRHPESYLDELARMGCTVDAWETTYYHVLHGPDPVLEWFRGSGLRPYLDALADEPAARAAFEREVAVALRDAFPPQEYGTVLPFPRIFVIAAREP</sequence>
<evidence type="ECO:0000313" key="4">
    <source>
        <dbReference type="EMBL" id="BCJ38651.1"/>
    </source>
</evidence>
<dbReference type="EMBL" id="AP023355">
    <property type="protein sequence ID" value="BCJ38651.1"/>
    <property type="molecule type" value="Genomic_DNA"/>
</dbReference>
<keyword evidence="5" id="KW-1185">Reference proteome</keyword>
<dbReference type="Gene3D" id="1.10.150.290">
    <property type="entry name" value="S-adenosyl-L-methionine-dependent methyltransferases"/>
    <property type="match status" value="1"/>
</dbReference>
<dbReference type="PANTHER" id="PTHR43861:SF1">
    <property type="entry name" value="TRANS-ACONITATE 2-METHYLTRANSFERASE"/>
    <property type="match status" value="1"/>
</dbReference>
<protein>
    <submittedName>
        <fullName evidence="4">Trans-aconitate 2-methyltransferase</fullName>
    </submittedName>
</protein>
<feature type="domain" description="Methyltransferase" evidence="3">
    <location>
        <begin position="35"/>
        <end position="124"/>
    </location>
</feature>
<dbReference type="AlphaFoldDB" id="A0A7R7DVV8"/>
<evidence type="ECO:0000256" key="2">
    <source>
        <dbReference type="ARBA" id="ARBA00022679"/>
    </source>
</evidence>
<dbReference type="KEGG" id="atl:Athai_61540"/>
<dbReference type="InterPro" id="IPR041698">
    <property type="entry name" value="Methyltransf_25"/>
</dbReference>
<dbReference type="Proteomes" id="UP000611640">
    <property type="component" value="Chromosome"/>
</dbReference>
<keyword evidence="2" id="KW-0808">Transferase</keyword>
<dbReference type="GO" id="GO:0030798">
    <property type="term" value="F:trans-aconitate 2-methyltransferase activity"/>
    <property type="evidence" value="ECO:0007669"/>
    <property type="project" value="InterPro"/>
</dbReference>
<reference evidence="4 5" key="1">
    <citation type="submission" date="2020-08" db="EMBL/GenBank/DDBJ databases">
        <title>Whole genome shotgun sequence of Actinocatenispora thailandica NBRC 105041.</title>
        <authorList>
            <person name="Komaki H."/>
            <person name="Tamura T."/>
        </authorList>
    </citation>
    <scope>NUCLEOTIDE SEQUENCE [LARGE SCALE GENOMIC DNA]</scope>
    <source>
        <strain evidence="4 5">NBRC 105041</strain>
    </source>
</reference>
<gene>
    <name evidence="4" type="primary">tam</name>
    <name evidence="4" type="ORF">Athai_61540</name>
</gene>